<comment type="similarity">
    <text evidence="9 13">Belongs to the QueA family.</text>
</comment>
<evidence type="ECO:0000256" key="6">
    <source>
        <dbReference type="ARBA" id="ARBA00022691"/>
    </source>
</evidence>
<dbReference type="EMBL" id="CP072943">
    <property type="protein sequence ID" value="QTX33575.1"/>
    <property type="molecule type" value="Genomic_DNA"/>
</dbReference>
<dbReference type="GO" id="GO:0008616">
    <property type="term" value="P:tRNA queuosine(34) biosynthetic process"/>
    <property type="evidence" value="ECO:0007669"/>
    <property type="project" value="UniProtKB-UniRule"/>
</dbReference>
<dbReference type="Gene3D" id="3.40.1780.10">
    <property type="entry name" value="QueA-like"/>
    <property type="match status" value="1"/>
</dbReference>
<evidence type="ECO:0000256" key="1">
    <source>
        <dbReference type="ARBA" id="ARBA00004496"/>
    </source>
</evidence>
<dbReference type="SUPFAM" id="SSF111337">
    <property type="entry name" value="QueA-like"/>
    <property type="match status" value="1"/>
</dbReference>
<dbReference type="NCBIfam" id="NF001140">
    <property type="entry name" value="PRK00147.1"/>
    <property type="match status" value="1"/>
</dbReference>
<dbReference type="PANTHER" id="PTHR30307">
    <property type="entry name" value="S-ADENOSYLMETHIONINE:TRNA RIBOSYLTRANSFERASE-ISOMERASE"/>
    <property type="match status" value="1"/>
</dbReference>
<comment type="subunit">
    <text evidence="3 13">Monomer.</text>
</comment>
<comment type="subcellular location">
    <subcellularLocation>
        <location evidence="1 13">Cytoplasm</location>
    </subcellularLocation>
</comment>
<evidence type="ECO:0000256" key="2">
    <source>
        <dbReference type="ARBA" id="ARBA00004691"/>
    </source>
</evidence>
<dbReference type="Pfam" id="PF02547">
    <property type="entry name" value="Queuosine_synth"/>
    <property type="match status" value="1"/>
</dbReference>
<comment type="pathway">
    <text evidence="2 13">tRNA modification; tRNA-queuosine biosynthesis.</text>
</comment>
<evidence type="ECO:0000256" key="13">
    <source>
        <dbReference type="HAMAP-Rule" id="MF_00113"/>
    </source>
</evidence>
<dbReference type="GO" id="GO:0051075">
    <property type="term" value="F:S-adenosylmethionine:tRNA ribosyltransferase-isomerase activity"/>
    <property type="evidence" value="ECO:0007669"/>
    <property type="project" value="UniProtKB-EC"/>
</dbReference>
<evidence type="ECO:0000256" key="8">
    <source>
        <dbReference type="ARBA" id="ARBA00052751"/>
    </source>
</evidence>
<name>A0A9Q7ALC5_9BACT</name>
<evidence type="ECO:0000256" key="11">
    <source>
        <dbReference type="ARBA" id="ARBA00069325"/>
    </source>
</evidence>
<keyword evidence="7 13" id="KW-0671">Queuosine biosynthesis</keyword>
<keyword evidence="4 13" id="KW-0963">Cytoplasm</keyword>
<keyword evidence="6 13" id="KW-0949">S-adenosyl-L-methionine</keyword>
<dbReference type="EC" id="2.4.99.17" evidence="10 13"/>
<sequence>MVDFYDPDSYHFELPPSQIAQNPVEPRDHSRLLVADRKGSPLEDRLFCDLPDLLCPGDLLVLNDTKVIRARLRGTKKRGGGAVEVLLLKPLDGEWREWEALVRPGRRLPPGTVVVLAEGVEVLVNASREEGTREIRFIGPDPESVRNYLDRHGEIPLPPYIHDSQAPDERYQTVYAAEEGSAAAPTAGLHFTRSLLDRIESGGVERAYVTLHVGLGTFRPVKEKDIRLHPMHEELCILSAEAVAAVERTRKRGGRVIAVGTTVVRTLESSADDKGILSPGVRSTRLFIYPGYPFRVVDGLITNFHLPKSTLLMLVAAFLGYDRTFEAYERAVREGYRFFSFGDAMAIF</sequence>
<dbReference type="RefSeq" id="WP_274374859.1">
    <property type="nucleotide sequence ID" value="NZ_CP072943.1"/>
</dbReference>
<organism evidence="14 15">
    <name type="scientific">Aminithiophilus ramosus</name>
    <dbReference type="NCBI Taxonomy" id="3029084"/>
    <lineage>
        <taxon>Bacteria</taxon>
        <taxon>Thermotogati</taxon>
        <taxon>Synergistota</taxon>
        <taxon>Synergistia</taxon>
        <taxon>Synergistales</taxon>
        <taxon>Aminithiophilaceae</taxon>
        <taxon>Aminithiophilus</taxon>
    </lineage>
</organism>
<dbReference type="AlphaFoldDB" id="A0A9Q7ALC5"/>
<keyword evidence="5 13" id="KW-0808">Transferase</keyword>
<evidence type="ECO:0000256" key="12">
    <source>
        <dbReference type="ARBA" id="ARBA00076160"/>
    </source>
</evidence>
<comment type="catalytic activity">
    <reaction evidence="8 13">
        <text>7-aminomethyl-7-carbaguanosine(34) in tRNA + S-adenosyl-L-methionine = epoxyqueuosine(34) in tRNA + adenine + L-methionine + 2 H(+)</text>
        <dbReference type="Rhea" id="RHEA:32155"/>
        <dbReference type="Rhea" id="RHEA-COMP:10342"/>
        <dbReference type="Rhea" id="RHEA-COMP:18582"/>
        <dbReference type="ChEBI" id="CHEBI:15378"/>
        <dbReference type="ChEBI" id="CHEBI:16708"/>
        <dbReference type="ChEBI" id="CHEBI:57844"/>
        <dbReference type="ChEBI" id="CHEBI:59789"/>
        <dbReference type="ChEBI" id="CHEBI:82833"/>
        <dbReference type="ChEBI" id="CHEBI:194443"/>
        <dbReference type="EC" id="2.4.99.17"/>
    </reaction>
</comment>
<dbReference type="InterPro" id="IPR042118">
    <property type="entry name" value="QueA_dom1"/>
</dbReference>
<gene>
    <name evidence="13 14" type="primary">queA</name>
    <name evidence="14" type="ORF">KAR29_06910</name>
</gene>
<evidence type="ECO:0000256" key="9">
    <source>
        <dbReference type="ARBA" id="ARBA00061210"/>
    </source>
</evidence>
<dbReference type="Proteomes" id="UP000671879">
    <property type="component" value="Chromosome"/>
</dbReference>
<evidence type="ECO:0000256" key="4">
    <source>
        <dbReference type="ARBA" id="ARBA00022490"/>
    </source>
</evidence>
<evidence type="ECO:0000313" key="15">
    <source>
        <dbReference type="Proteomes" id="UP000671879"/>
    </source>
</evidence>
<dbReference type="FunFam" id="3.40.1780.10:FF:000001">
    <property type="entry name" value="S-adenosylmethionine:tRNA ribosyltransferase-isomerase"/>
    <property type="match status" value="1"/>
</dbReference>
<reference evidence="15" key="1">
    <citation type="submission" date="2021-04" db="EMBL/GenBank/DDBJ databases">
        <title>A novel Synergistetes isolate from a pyrite-forming mixed culture.</title>
        <authorList>
            <person name="Bunk B."/>
            <person name="Sproer C."/>
            <person name="Spring S."/>
            <person name="Pester M."/>
        </authorList>
    </citation>
    <scope>NUCLEOTIDE SEQUENCE [LARGE SCALE GENOMIC DNA]</scope>
    <source>
        <strain evidence="15">J.5.4.2-T.3.5.2</strain>
    </source>
</reference>
<evidence type="ECO:0000256" key="10">
    <source>
        <dbReference type="ARBA" id="ARBA00066503"/>
    </source>
</evidence>
<dbReference type="KEGG" id="aram:KAR29_06910"/>
<protein>
    <recommendedName>
        <fullName evidence="11 13">S-adenosylmethionine:tRNA ribosyltransferase-isomerase</fullName>
        <ecNumber evidence="10 13">2.4.99.17</ecNumber>
    </recommendedName>
    <alternativeName>
        <fullName evidence="12 13">Queuosine biosynthesis protein QueA</fullName>
    </alternativeName>
</protein>
<dbReference type="InterPro" id="IPR042119">
    <property type="entry name" value="QueA_dom2"/>
</dbReference>
<dbReference type="HAMAP" id="MF_00113">
    <property type="entry name" value="QueA"/>
    <property type="match status" value="1"/>
</dbReference>
<comment type="function">
    <text evidence="13">Transfers and isomerizes the ribose moiety from AdoMet to the 7-aminomethyl group of 7-deazaguanine (preQ1-tRNA) to give epoxyqueuosine (oQ-tRNA).</text>
</comment>
<evidence type="ECO:0000313" key="14">
    <source>
        <dbReference type="EMBL" id="QTX33575.1"/>
    </source>
</evidence>
<dbReference type="GO" id="GO:0005737">
    <property type="term" value="C:cytoplasm"/>
    <property type="evidence" value="ECO:0007669"/>
    <property type="project" value="UniProtKB-SubCell"/>
</dbReference>
<accession>A0A9Q7ALC5</accession>
<dbReference type="NCBIfam" id="TIGR00113">
    <property type="entry name" value="queA"/>
    <property type="match status" value="1"/>
</dbReference>
<dbReference type="Gene3D" id="2.40.10.240">
    <property type="entry name" value="QueA-like"/>
    <property type="match status" value="1"/>
</dbReference>
<dbReference type="InterPro" id="IPR036100">
    <property type="entry name" value="QueA_sf"/>
</dbReference>
<keyword evidence="14" id="KW-0328">Glycosyltransferase</keyword>
<keyword evidence="15" id="KW-1185">Reference proteome</keyword>
<dbReference type="PANTHER" id="PTHR30307:SF0">
    <property type="entry name" value="S-ADENOSYLMETHIONINE:TRNA RIBOSYLTRANSFERASE-ISOMERASE"/>
    <property type="match status" value="1"/>
</dbReference>
<evidence type="ECO:0000256" key="7">
    <source>
        <dbReference type="ARBA" id="ARBA00022785"/>
    </source>
</evidence>
<dbReference type="InterPro" id="IPR003699">
    <property type="entry name" value="QueA"/>
</dbReference>
<proteinExistence type="inferred from homology"/>
<evidence type="ECO:0000256" key="5">
    <source>
        <dbReference type="ARBA" id="ARBA00022679"/>
    </source>
</evidence>
<evidence type="ECO:0000256" key="3">
    <source>
        <dbReference type="ARBA" id="ARBA00011245"/>
    </source>
</evidence>